<comment type="caution">
    <text evidence="2">The sequence shown here is derived from an EMBL/GenBank/DDBJ whole genome shotgun (WGS) entry which is preliminary data.</text>
</comment>
<dbReference type="AlphaFoldDB" id="A0A2T7G354"/>
<organism evidence="2 3">
    <name type="scientific">Pelagivirga sediminicola</name>
    <dbReference type="NCBI Taxonomy" id="2170575"/>
    <lineage>
        <taxon>Bacteria</taxon>
        <taxon>Pseudomonadati</taxon>
        <taxon>Pseudomonadota</taxon>
        <taxon>Alphaproteobacteria</taxon>
        <taxon>Rhodobacterales</taxon>
        <taxon>Paracoccaceae</taxon>
        <taxon>Pelagivirga</taxon>
    </lineage>
</organism>
<feature type="domain" description="DUF2059" evidence="1">
    <location>
        <begin position="94"/>
        <end position="151"/>
    </location>
</feature>
<protein>
    <recommendedName>
        <fullName evidence="1">DUF2059 domain-containing protein</fullName>
    </recommendedName>
</protein>
<name>A0A2T7G354_9RHOB</name>
<evidence type="ECO:0000313" key="3">
    <source>
        <dbReference type="Proteomes" id="UP000244446"/>
    </source>
</evidence>
<accession>A0A2T7G354</accession>
<dbReference type="OrthoDB" id="7841298at2"/>
<gene>
    <name evidence="2" type="ORF">DC366_17205</name>
</gene>
<reference evidence="2 3" key="1">
    <citation type="submission" date="2018-04" db="EMBL/GenBank/DDBJ databases">
        <title>Pelagivirga bohaiensis gen. nov., sp. nov., a bacterium isolated from the Bohai Sea.</title>
        <authorList>
            <person name="Ji X."/>
        </authorList>
    </citation>
    <scope>NUCLEOTIDE SEQUENCE [LARGE SCALE GENOMIC DNA]</scope>
    <source>
        <strain evidence="2 3">BH-SD19</strain>
    </source>
</reference>
<dbReference type="RefSeq" id="WP_108693434.1">
    <property type="nucleotide sequence ID" value="NZ_QCYH01000016.1"/>
</dbReference>
<keyword evidence="3" id="KW-1185">Reference proteome</keyword>
<sequence length="294" mass="31561">MQDVIGRAWRAAAARSASVAVLCILWFCGALGAAAQERAAPIEALARALRVAESVEIMRDEGLVYSDQIAATMLPDVDHAAWRAQVAQLYDPARMQELVLQGLERSLKGADLAPMLAFFESEAGRMAVRAELDARRAFLDPAEEEAARAAAQAGEAATDGPQARLLGQIRQLIDSGDLIERNVAAALNGDMMFWSGVMDAGAPGPAADGEELSDVVTADLEQTRRDTEEWIMAFLMAACAPLSPEQMDAYVVFFGTQAGRDLNAALFDGYNGMYDQMAYILGHMAGSWMVSAPL</sequence>
<evidence type="ECO:0000259" key="1">
    <source>
        <dbReference type="Pfam" id="PF09832"/>
    </source>
</evidence>
<dbReference type="Proteomes" id="UP000244446">
    <property type="component" value="Unassembled WGS sequence"/>
</dbReference>
<dbReference type="EMBL" id="QCYH01000016">
    <property type="protein sequence ID" value="PVA08836.1"/>
    <property type="molecule type" value="Genomic_DNA"/>
</dbReference>
<dbReference type="Pfam" id="PF09832">
    <property type="entry name" value="DUF2059"/>
    <property type="match status" value="1"/>
</dbReference>
<dbReference type="InterPro" id="IPR018637">
    <property type="entry name" value="DUF2059"/>
</dbReference>
<proteinExistence type="predicted"/>
<evidence type="ECO:0000313" key="2">
    <source>
        <dbReference type="EMBL" id="PVA08836.1"/>
    </source>
</evidence>